<dbReference type="OrthoDB" id="1394818at2759"/>
<feature type="region of interest" description="Disordered" evidence="3">
    <location>
        <begin position="280"/>
        <end position="355"/>
    </location>
</feature>
<dbReference type="Pfam" id="PF10428">
    <property type="entry name" value="SOG2"/>
    <property type="match status" value="2"/>
</dbReference>
<reference evidence="5 7" key="3">
    <citation type="submission" date="2016-01" db="EMBL/GenBank/DDBJ databases">
        <title>Biosynthesis of antibiotic leucinostatins and their inhibition on Phytophthora in bio-control Purpureocillium lilacinum.</title>
        <authorList>
            <person name="Wang G."/>
            <person name="Liu Z."/>
            <person name="Lin R."/>
            <person name="Li E."/>
            <person name="Mao Z."/>
            <person name="Ling J."/>
            <person name="Yin W."/>
            <person name="Xie B."/>
        </authorList>
    </citation>
    <scope>NUCLEOTIDE SEQUENCE [LARGE SCALE GENOMIC DNA]</scope>
    <source>
        <strain evidence="5">PLBJ-1</strain>
    </source>
</reference>
<feature type="compositionally biased region" description="Polar residues" evidence="3">
    <location>
        <begin position="602"/>
        <end position="612"/>
    </location>
</feature>
<feature type="region of interest" description="Disordered" evidence="3">
    <location>
        <begin position="824"/>
        <end position="860"/>
    </location>
</feature>
<dbReference type="InterPro" id="IPR001611">
    <property type="entry name" value="Leu-rich_rpt"/>
</dbReference>
<dbReference type="SMART" id="SM00364">
    <property type="entry name" value="LRR_BAC"/>
    <property type="match status" value="4"/>
</dbReference>
<dbReference type="InterPro" id="IPR055414">
    <property type="entry name" value="LRR_R13L4/SHOC2-like"/>
</dbReference>
<evidence type="ECO:0000313" key="6">
    <source>
        <dbReference type="EMBL" id="PWI73801.1"/>
    </source>
</evidence>
<evidence type="ECO:0000313" key="7">
    <source>
        <dbReference type="Proteomes" id="UP000078240"/>
    </source>
</evidence>
<keyword evidence="1" id="KW-0433">Leucine-rich repeat</keyword>
<dbReference type="InterPro" id="IPR019487">
    <property type="entry name" value="RAM_signalling_pathway_SOG2"/>
</dbReference>
<feature type="region of interest" description="Disordered" evidence="3">
    <location>
        <begin position="363"/>
        <end position="382"/>
    </location>
</feature>
<dbReference type="Pfam" id="PF23598">
    <property type="entry name" value="LRR_14"/>
    <property type="match status" value="1"/>
</dbReference>
<reference evidence="6" key="1">
    <citation type="submission" date="2015-05" db="EMBL/GenBank/DDBJ databases">
        <authorList>
            <person name="Wang D.B."/>
            <person name="Wang M."/>
        </authorList>
    </citation>
    <scope>NUCLEOTIDE SEQUENCE</scope>
    <source>
        <strain evidence="6">36-1</strain>
    </source>
</reference>
<organism evidence="5 7">
    <name type="scientific">Purpureocillium lilacinum</name>
    <name type="common">Paecilomyces lilacinus</name>
    <dbReference type="NCBI Taxonomy" id="33203"/>
    <lineage>
        <taxon>Eukaryota</taxon>
        <taxon>Fungi</taxon>
        <taxon>Dikarya</taxon>
        <taxon>Ascomycota</taxon>
        <taxon>Pezizomycotina</taxon>
        <taxon>Sordariomycetes</taxon>
        <taxon>Hypocreomycetidae</taxon>
        <taxon>Hypocreales</taxon>
        <taxon>Ophiocordycipitaceae</taxon>
        <taxon>Purpureocillium</taxon>
    </lineage>
</organism>
<dbReference type="PANTHER" id="PTHR48051">
    <property type="match status" value="1"/>
</dbReference>
<dbReference type="Proteomes" id="UP000078240">
    <property type="component" value="Unassembled WGS sequence"/>
</dbReference>
<dbReference type="SMART" id="SM00369">
    <property type="entry name" value="LRR_TYP"/>
    <property type="match status" value="3"/>
</dbReference>
<gene>
    <name evidence="6" type="ORF">PCL_09077</name>
    <name evidence="5" type="ORF">VFPBJ_05533</name>
</gene>
<feature type="domain" description="Disease resistance R13L4/SHOC-2-like LRR" evidence="4">
    <location>
        <begin position="150"/>
        <end position="226"/>
    </location>
</feature>
<feature type="region of interest" description="Disordered" evidence="3">
    <location>
        <begin position="593"/>
        <end position="634"/>
    </location>
</feature>
<feature type="region of interest" description="Disordered" evidence="3">
    <location>
        <begin position="233"/>
        <end position="255"/>
    </location>
</feature>
<dbReference type="InterPro" id="IPR032675">
    <property type="entry name" value="LRR_dom_sf"/>
</dbReference>
<reference evidence="6 8" key="2">
    <citation type="journal article" date="2016" name="Front. Microbiol.">
        <title>Genome and transcriptome sequences reveal the specific parasitism of the nematophagous Purpureocillium lilacinum 36-1.</title>
        <authorList>
            <person name="Xie J."/>
            <person name="Li S."/>
            <person name="Mo C."/>
            <person name="Xiao X."/>
            <person name="Peng D."/>
            <person name="Wang G."/>
            <person name="Xiao Y."/>
        </authorList>
    </citation>
    <scope>NUCLEOTIDE SEQUENCE [LARGE SCALE GENOMIC DNA]</scope>
    <source>
        <strain evidence="6 8">36-1</strain>
    </source>
</reference>
<feature type="compositionally biased region" description="Polar residues" evidence="3">
    <location>
        <begin position="416"/>
        <end position="430"/>
    </location>
</feature>
<evidence type="ECO:0000313" key="5">
    <source>
        <dbReference type="EMBL" id="OAQ79948.1"/>
    </source>
</evidence>
<name>A0A179GR19_PURLI</name>
<sequence length="966" mass="105009">MDRLNRMPGPSNAQPSSLRGLPENPAHGRRPVPNSAATSNGPPPPLPPVPNLRNASSNATLSASSSMTPSQVISLAREAMRNALESEKSQAAEAGAVAPGLRSGVTIDLSRKNIHKLPEEVVDIVKDELERLALSHNQLSSLPARFSECTSLRYLNIRGNQIKEFPLPLCGLKSLEILDLGRNQLRVLPNDIVNLSSLKVLSIPKNQIRELPLCLADMVSLQVLKLEGNPISFPPKDAIQPQTGSPPNDGGSRDTEVTDVAVTALIKKFLRQYAINGRMEAEGTGDESSEGAETPRFPLKRAASGRFPIKISGSDVTDMRSPNAASRPPPIPSRSHYRGLSQQSTSNRRPGVMPLTIGNVNERLRSNSESLLRSDRPDGRNRRMGVVTRKTSELGTLDETQANVRFSHYRGLSHGSAMQGNPPVTKSPATPTEPHMQPPTYIRRLSVLPERRRESKIFDPIIEAAKGILYSVFQIHPMIQALMTLTNDGSAKRSSLEIVVYNTNSHVLELEEEVQKHDAAVAEGDEYATRENEHVLRACQTLVGAYGHVCTLLADNIDTFVDNGDARYIRTLLMCLYNSIMELRVTLASVTAEQAKPRHSNRQSLDNTNNTIRPYHREPTATPTAERPGFARHRNGTVVHNPANLRVATNVPVPQLNGGGRTAIMTSATPRSGESFPSIHSRDISINFSEDDAQFDRIYLSLQKSIDVVLRTLPNFHVQLTGGLRHAVAYRAPATALGQWKALTGSVNATIQQTEILRNKLSLIKLKDPNARAQPSLWRQCFEFVQAWLAVLSLLHYMDGNNAIPLPPDTKTRLRPVQQSIRETSNAISQSPWNDLFQPPDSHTRLGGAYSSQSASPTQAQLPITPQSAALGPAMQATVPTTPHSAAFAAAFHGNVFDRADALIANPGISMSRSGTMTRGHSGFNSLSSISSMSSDGNGPPPSVAFSPNSGLGLVPPRMNGSRVAI</sequence>
<dbReference type="Gene3D" id="3.80.10.10">
    <property type="entry name" value="Ribonuclease Inhibitor"/>
    <property type="match status" value="1"/>
</dbReference>
<evidence type="ECO:0000259" key="4">
    <source>
        <dbReference type="Pfam" id="PF23598"/>
    </source>
</evidence>
<dbReference type="InterPro" id="IPR050216">
    <property type="entry name" value="LRR_domain-containing"/>
</dbReference>
<dbReference type="InterPro" id="IPR003591">
    <property type="entry name" value="Leu-rich_rpt_typical-subtyp"/>
</dbReference>
<evidence type="ECO:0000313" key="8">
    <source>
        <dbReference type="Proteomes" id="UP000245956"/>
    </source>
</evidence>
<proteinExistence type="predicted"/>
<feature type="compositionally biased region" description="Low complexity" evidence="3">
    <location>
        <begin position="51"/>
        <end position="66"/>
    </location>
</feature>
<feature type="region of interest" description="Disordered" evidence="3">
    <location>
        <begin position="1"/>
        <end position="69"/>
    </location>
</feature>
<dbReference type="Proteomes" id="UP000245956">
    <property type="component" value="Unassembled WGS sequence"/>
</dbReference>
<feature type="compositionally biased region" description="Polar residues" evidence="3">
    <location>
        <begin position="824"/>
        <end position="833"/>
    </location>
</feature>
<accession>A0A179GR19</accession>
<dbReference type="AlphaFoldDB" id="A0A179GR19"/>
<evidence type="ECO:0000256" key="3">
    <source>
        <dbReference type="SAM" id="MobiDB-lite"/>
    </source>
</evidence>
<dbReference type="EMBL" id="LCWV01000004">
    <property type="protein sequence ID" value="PWI73801.1"/>
    <property type="molecule type" value="Genomic_DNA"/>
</dbReference>
<comment type="caution">
    <text evidence="5">The sequence shown here is derived from an EMBL/GenBank/DDBJ whole genome shotgun (WGS) entry which is preliminary data.</text>
</comment>
<dbReference type="PANTHER" id="PTHR48051:SF54">
    <property type="entry name" value="LEUCINE-RICH REPEAT-CONTAINING PROTEIN"/>
    <property type="match status" value="1"/>
</dbReference>
<dbReference type="GO" id="GO:0005737">
    <property type="term" value="C:cytoplasm"/>
    <property type="evidence" value="ECO:0007669"/>
    <property type="project" value="TreeGrafter"/>
</dbReference>
<feature type="compositionally biased region" description="Polar residues" evidence="3">
    <location>
        <begin position="850"/>
        <end position="860"/>
    </location>
</feature>
<evidence type="ECO:0000256" key="1">
    <source>
        <dbReference type="ARBA" id="ARBA00022614"/>
    </source>
</evidence>
<dbReference type="PROSITE" id="PS51450">
    <property type="entry name" value="LRR"/>
    <property type="match status" value="3"/>
</dbReference>
<dbReference type="SUPFAM" id="SSF52075">
    <property type="entry name" value="Outer arm dynein light chain 1"/>
    <property type="match status" value="1"/>
</dbReference>
<protein>
    <submittedName>
        <fullName evidence="5">Cell morphogenesis protein Sog2</fullName>
    </submittedName>
    <submittedName>
        <fullName evidence="6">RAM signaling pathway, SOG2</fullName>
    </submittedName>
</protein>
<feature type="compositionally biased region" description="Basic and acidic residues" evidence="3">
    <location>
        <begin position="363"/>
        <end position="381"/>
    </location>
</feature>
<feature type="region of interest" description="Disordered" evidence="3">
    <location>
        <begin position="413"/>
        <end position="438"/>
    </location>
</feature>
<keyword evidence="2" id="KW-0677">Repeat</keyword>
<evidence type="ECO:0000256" key="2">
    <source>
        <dbReference type="ARBA" id="ARBA00022737"/>
    </source>
</evidence>
<feature type="compositionally biased region" description="Pro residues" evidence="3">
    <location>
        <begin position="41"/>
        <end position="50"/>
    </location>
</feature>
<dbReference type="EMBL" id="LSBH01000004">
    <property type="protein sequence ID" value="OAQ79948.1"/>
    <property type="molecule type" value="Genomic_DNA"/>
</dbReference>